<dbReference type="Proteomes" id="UP000663881">
    <property type="component" value="Unassembled WGS sequence"/>
</dbReference>
<dbReference type="EMBL" id="CAJOAY010022350">
    <property type="protein sequence ID" value="CAF4356467.1"/>
    <property type="molecule type" value="Genomic_DNA"/>
</dbReference>
<evidence type="ECO:0000313" key="3">
    <source>
        <dbReference type="Proteomes" id="UP000663881"/>
    </source>
</evidence>
<accession>A0A820LEE0</accession>
<feature type="compositionally biased region" description="Polar residues" evidence="1">
    <location>
        <begin position="1"/>
        <end position="16"/>
    </location>
</feature>
<protein>
    <submittedName>
        <fullName evidence="2">Uncharacterized protein</fullName>
    </submittedName>
</protein>
<sequence length="111" mass="12554">MSTSNIADSPSISTSEIDTERCNLRPQRPPPPPPVQNDFSTSIELAVPSAESDITLSITDTPNNNVEDNRPALLFEFDELFDSFDYESVRNKILNRQMTTCSFTPVLWRIF</sequence>
<comment type="caution">
    <text evidence="2">The sequence shown here is derived from an EMBL/GenBank/DDBJ whole genome shotgun (WGS) entry which is preliminary data.</text>
</comment>
<proteinExistence type="predicted"/>
<gene>
    <name evidence="2" type="ORF">OKA104_LOCUS49088</name>
</gene>
<name>A0A820LEE0_9BILA</name>
<dbReference type="AlphaFoldDB" id="A0A820LEE0"/>
<evidence type="ECO:0000256" key="1">
    <source>
        <dbReference type="SAM" id="MobiDB-lite"/>
    </source>
</evidence>
<evidence type="ECO:0000313" key="2">
    <source>
        <dbReference type="EMBL" id="CAF4356467.1"/>
    </source>
</evidence>
<feature type="region of interest" description="Disordered" evidence="1">
    <location>
        <begin position="1"/>
        <end position="39"/>
    </location>
</feature>
<reference evidence="2" key="1">
    <citation type="submission" date="2021-02" db="EMBL/GenBank/DDBJ databases">
        <authorList>
            <person name="Nowell W R."/>
        </authorList>
    </citation>
    <scope>NUCLEOTIDE SEQUENCE</scope>
</reference>
<organism evidence="2 3">
    <name type="scientific">Adineta steineri</name>
    <dbReference type="NCBI Taxonomy" id="433720"/>
    <lineage>
        <taxon>Eukaryota</taxon>
        <taxon>Metazoa</taxon>
        <taxon>Spiralia</taxon>
        <taxon>Gnathifera</taxon>
        <taxon>Rotifera</taxon>
        <taxon>Eurotatoria</taxon>
        <taxon>Bdelloidea</taxon>
        <taxon>Adinetida</taxon>
        <taxon>Adinetidae</taxon>
        <taxon>Adineta</taxon>
    </lineage>
</organism>
<feature type="non-terminal residue" evidence="2">
    <location>
        <position position="111"/>
    </location>
</feature>